<proteinExistence type="predicted"/>
<evidence type="ECO:0000256" key="1">
    <source>
        <dbReference type="ARBA" id="ARBA00022729"/>
    </source>
</evidence>
<protein>
    <submittedName>
        <fullName evidence="7">Protein spaetzle</fullName>
    </submittedName>
</protein>
<dbReference type="AlphaFoldDB" id="A0A7E5WA76"/>
<dbReference type="RefSeq" id="XP_026737106.1">
    <property type="nucleotide sequence ID" value="XM_026881305.1"/>
</dbReference>
<organism evidence="6 7">
    <name type="scientific">Trichoplusia ni</name>
    <name type="common">Cabbage looper</name>
    <dbReference type="NCBI Taxonomy" id="7111"/>
    <lineage>
        <taxon>Eukaryota</taxon>
        <taxon>Metazoa</taxon>
        <taxon>Ecdysozoa</taxon>
        <taxon>Arthropoda</taxon>
        <taxon>Hexapoda</taxon>
        <taxon>Insecta</taxon>
        <taxon>Pterygota</taxon>
        <taxon>Neoptera</taxon>
        <taxon>Endopterygota</taxon>
        <taxon>Lepidoptera</taxon>
        <taxon>Glossata</taxon>
        <taxon>Ditrysia</taxon>
        <taxon>Noctuoidea</taxon>
        <taxon>Noctuidae</taxon>
        <taxon>Plusiinae</taxon>
        <taxon>Trichoplusia</taxon>
    </lineage>
</organism>
<dbReference type="OrthoDB" id="6359065at2759"/>
<dbReference type="InterPro" id="IPR052444">
    <property type="entry name" value="Spz/Toll_ligand-like"/>
</dbReference>
<evidence type="ECO:0000256" key="3">
    <source>
        <dbReference type="ARBA" id="ARBA00023180"/>
    </source>
</evidence>
<keyword evidence="6" id="KW-1185">Reference proteome</keyword>
<dbReference type="CTD" id="84654"/>
<dbReference type="GO" id="GO:0045087">
    <property type="term" value="P:innate immune response"/>
    <property type="evidence" value="ECO:0007669"/>
    <property type="project" value="TreeGrafter"/>
</dbReference>
<evidence type="ECO:0000256" key="4">
    <source>
        <dbReference type="SAM" id="SignalP"/>
    </source>
</evidence>
<dbReference type="SUPFAM" id="SSF57501">
    <property type="entry name" value="Cystine-knot cytokines"/>
    <property type="match status" value="1"/>
</dbReference>
<dbReference type="InterPro" id="IPR029034">
    <property type="entry name" value="Cystine-knot_cytokine"/>
</dbReference>
<dbReference type="GO" id="GO:0008083">
    <property type="term" value="F:growth factor activity"/>
    <property type="evidence" value="ECO:0007669"/>
    <property type="project" value="TreeGrafter"/>
</dbReference>
<dbReference type="KEGG" id="tnl:113500485"/>
<feature type="domain" description="Spaetzle" evidence="5">
    <location>
        <begin position="180"/>
        <end position="272"/>
    </location>
</feature>
<dbReference type="Gene3D" id="2.10.90.10">
    <property type="entry name" value="Cystine-knot cytokines"/>
    <property type="match status" value="1"/>
</dbReference>
<reference evidence="7" key="1">
    <citation type="submission" date="2025-08" db="UniProtKB">
        <authorList>
            <consortium name="RefSeq"/>
        </authorList>
    </citation>
    <scope>IDENTIFICATION</scope>
</reference>
<evidence type="ECO:0000256" key="2">
    <source>
        <dbReference type="ARBA" id="ARBA00023157"/>
    </source>
</evidence>
<dbReference type="InParanoid" id="A0A7E5WA76"/>
<dbReference type="GeneID" id="113500485"/>
<dbReference type="PANTHER" id="PTHR23199">
    <property type="entry name" value="NEUROTROPHIN 1-RELATED"/>
    <property type="match status" value="1"/>
</dbReference>
<evidence type="ECO:0000259" key="5">
    <source>
        <dbReference type="Pfam" id="PF16077"/>
    </source>
</evidence>
<keyword evidence="1 4" id="KW-0732">Signal</keyword>
<dbReference type="Proteomes" id="UP000322000">
    <property type="component" value="Chromosome 14"/>
</dbReference>
<name>A0A7E5WA76_TRINI</name>
<dbReference type="PANTHER" id="PTHR23199:SF12">
    <property type="entry name" value="NEUROTROPHIN 1-RELATED"/>
    <property type="match status" value="1"/>
</dbReference>
<dbReference type="GO" id="GO:0005121">
    <property type="term" value="F:Toll binding"/>
    <property type="evidence" value="ECO:0007669"/>
    <property type="project" value="TreeGrafter"/>
</dbReference>
<accession>A0A7E5WA76</accession>
<feature type="signal peptide" evidence="4">
    <location>
        <begin position="1"/>
        <end position="18"/>
    </location>
</feature>
<dbReference type="InterPro" id="IPR032104">
    <property type="entry name" value="Spaetzle"/>
</dbReference>
<dbReference type="GO" id="GO:0005615">
    <property type="term" value="C:extracellular space"/>
    <property type="evidence" value="ECO:0007669"/>
    <property type="project" value="UniProtKB-ARBA"/>
</dbReference>
<gene>
    <name evidence="7" type="primary">LOC113500485</name>
</gene>
<sequence>MAWTLHLLVGITVIATSAYKCKHAAYSADADPLFRYDFGNVVRRGYRPDVMTQVYMPRRDFPVQNNRDMAEEMAQLIAHLPLRRADDAKVLNRRVNLNDNSQIVFPGRRSGQADDSGELMIPPRCHQIGICDDVGNYPTDEVNDVISKIENRDVFQNDKLDLPDVPDITQRLGPQEENIELCNVNKTVVYPKAAMDSKGNWRVVLNSDDNPLQGFSVEICQPDLGPCSDIAIIQPAYEARCVQKFHYRKMAILHEGKMLEESLKVPSCCSCLAKSVIR</sequence>
<evidence type="ECO:0000313" key="6">
    <source>
        <dbReference type="Proteomes" id="UP000322000"/>
    </source>
</evidence>
<dbReference type="GO" id="GO:0021556">
    <property type="term" value="P:central nervous system formation"/>
    <property type="evidence" value="ECO:0007669"/>
    <property type="project" value="TreeGrafter"/>
</dbReference>
<evidence type="ECO:0000313" key="7">
    <source>
        <dbReference type="RefSeq" id="XP_026737106.1"/>
    </source>
</evidence>
<keyword evidence="3" id="KW-0325">Glycoprotein</keyword>
<feature type="chain" id="PRO_5029002327" evidence="4">
    <location>
        <begin position="19"/>
        <end position="278"/>
    </location>
</feature>
<keyword evidence="2" id="KW-1015">Disulfide bond</keyword>
<dbReference type="Pfam" id="PF16077">
    <property type="entry name" value="Spaetzle"/>
    <property type="match status" value="1"/>
</dbReference>